<evidence type="ECO:0000313" key="1">
    <source>
        <dbReference type="EMBL" id="KYF57778.1"/>
    </source>
</evidence>
<evidence type="ECO:0000313" key="2">
    <source>
        <dbReference type="Proteomes" id="UP000075604"/>
    </source>
</evidence>
<accession>A0A150PQS3</accession>
<comment type="caution">
    <text evidence="1">The sequence shown here is derived from an EMBL/GenBank/DDBJ whole genome shotgun (WGS) entry which is preliminary data.</text>
</comment>
<dbReference type="AlphaFoldDB" id="A0A150PQS3"/>
<dbReference type="EMBL" id="JELX01001754">
    <property type="protein sequence ID" value="KYF57778.1"/>
    <property type="molecule type" value="Genomic_DNA"/>
</dbReference>
<proteinExistence type="predicted"/>
<sequence>MKLKMFEPWASCVRCARWRHRWGVFAPKMRMPTVVVLAAAASRASQAAERLDPALGRVVDEIRGRWGLAVDEVHGDVLLACGPSRPGAAHEVAACYQRLEDQVELGGNLPKLIVLLGHLTARLARLAGLFDAQAARLGGARVPAVVVSSTADIGTDGAWQVLGSPTAGPFQHNPYGTAAEALLWDLIHGRSHGHAWRDLDGSWRRFPGRRPARRNVAAHVAGAGWLSPFQPVGTWPYVVLDVDLHHAAQGVEFDATINQLRALFPSSKFYQSSDSGGVHVFVKLPEGTTYAEGAVTMAEYLAKKKLLIGSVPSRRSGRGDIFYRRVEVPAHPPRLPFGRGSAWLDGPSMNAVADFGNWLNNAPASDYSRAKQMTAKAGARIVKGRWTERAAWVRTYIHNLELAEFPRRRTAPVPPTDPWNRLLPKLAPVVRELVSTGCPAYGTRTAVMQRLADALAELVEPLIARELLRHWVADRDHRSEDIELDREAVLAAVDEFVGSAFADQGFVPETVWAIAEKNIDAFYKANAALPPSLTRDQCRRAAFNIMRLFYRRKHGVIPIAGERFGLALKKERAGDLPRRRPFKNHVARVRETLVRLDFLREVTPADRHGHRAAVYELLSPYWPPPTDPGEFLHVTP</sequence>
<protein>
    <submittedName>
        <fullName evidence="1">Uncharacterized protein</fullName>
    </submittedName>
</protein>
<name>A0A150PQS3_SORCE</name>
<dbReference type="Proteomes" id="UP000075604">
    <property type="component" value="Unassembled WGS sequence"/>
</dbReference>
<organism evidence="1 2">
    <name type="scientific">Sorangium cellulosum</name>
    <name type="common">Polyangium cellulosum</name>
    <dbReference type="NCBI Taxonomy" id="56"/>
    <lineage>
        <taxon>Bacteria</taxon>
        <taxon>Pseudomonadati</taxon>
        <taxon>Myxococcota</taxon>
        <taxon>Polyangia</taxon>
        <taxon>Polyangiales</taxon>
        <taxon>Polyangiaceae</taxon>
        <taxon>Sorangium</taxon>
    </lineage>
</organism>
<reference evidence="1 2" key="1">
    <citation type="submission" date="2014-02" db="EMBL/GenBank/DDBJ databases">
        <title>The small core and large imbalanced accessory genome model reveals a collaborative survival strategy of Sorangium cellulosum strains in nature.</title>
        <authorList>
            <person name="Han K."/>
            <person name="Peng R."/>
            <person name="Blom J."/>
            <person name="Li Y.-Z."/>
        </authorList>
    </citation>
    <scope>NUCLEOTIDE SEQUENCE [LARGE SCALE GENOMIC DNA]</scope>
    <source>
        <strain evidence="1 2">So0157-18</strain>
    </source>
</reference>
<gene>
    <name evidence="1" type="ORF">BE04_39465</name>
</gene>